<dbReference type="EMBL" id="CAUYUJ010016281">
    <property type="protein sequence ID" value="CAK0863602.1"/>
    <property type="molecule type" value="Genomic_DNA"/>
</dbReference>
<name>A0ABN9UU44_9DINO</name>
<protein>
    <submittedName>
        <fullName evidence="2">Uncharacterized protein</fullName>
    </submittedName>
</protein>
<gene>
    <name evidence="2" type="ORF">PCOR1329_LOCUS51704</name>
</gene>
<reference evidence="2" key="1">
    <citation type="submission" date="2023-10" db="EMBL/GenBank/DDBJ databases">
        <authorList>
            <person name="Chen Y."/>
            <person name="Shah S."/>
            <person name="Dougan E. K."/>
            <person name="Thang M."/>
            <person name="Chan C."/>
        </authorList>
    </citation>
    <scope>NUCLEOTIDE SEQUENCE [LARGE SCALE GENOMIC DNA]</scope>
</reference>
<dbReference type="Proteomes" id="UP001189429">
    <property type="component" value="Unassembled WGS sequence"/>
</dbReference>
<accession>A0ABN9UU44</accession>
<keyword evidence="3" id="KW-1185">Reference proteome</keyword>
<feature type="region of interest" description="Disordered" evidence="1">
    <location>
        <begin position="1"/>
        <end position="25"/>
    </location>
</feature>
<comment type="caution">
    <text evidence="2">The sequence shown here is derived from an EMBL/GenBank/DDBJ whole genome shotgun (WGS) entry which is preliminary data.</text>
</comment>
<evidence type="ECO:0000256" key="1">
    <source>
        <dbReference type="SAM" id="MobiDB-lite"/>
    </source>
</evidence>
<organism evidence="2 3">
    <name type="scientific">Prorocentrum cordatum</name>
    <dbReference type="NCBI Taxonomy" id="2364126"/>
    <lineage>
        <taxon>Eukaryota</taxon>
        <taxon>Sar</taxon>
        <taxon>Alveolata</taxon>
        <taxon>Dinophyceae</taxon>
        <taxon>Prorocentrales</taxon>
        <taxon>Prorocentraceae</taxon>
        <taxon>Prorocentrum</taxon>
    </lineage>
</organism>
<proteinExistence type="predicted"/>
<evidence type="ECO:0000313" key="3">
    <source>
        <dbReference type="Proteomes" id="UP001189429"/>
    </source>
</evidence>
<sequence length="715" mass="73859">MAPRRTGGGGAGAEVAAGGPRKNFEPPPLKRMYPWLQDGSGQCDIVAGGVDETGVFKGVYVSGVHLAALLRTFALSKTFMPVDTPTPVAALGQSLADGIPIVVVTRGCFGREMDYGPGPVRNDIQKAVWQACRDMRAEMPQILITCIDIPLGLGSDVVQGCLDAPLNEYRELMYHDGTWYTPQITSAASLGQWLHENKRGPLKEPQGQGKGDYNRKTFGWRPPSELYGNLYAMSWKKVLEVRAPPEVAPRGDLNFVNRDKLEAGVVKGAPSAAQALFKRALAKARESGGDAEVLAAVDAYLVRAAAMEKDTLKEAMVAAEQAGGTAQVVALKLLAGDVGGAIKTAKQCQARATTAAQLAASLKLVLDCHYESGSLDEALADATEGMDAILAQKDAEATAKAYQLVVGVHLARGDPDAAVASAREALQTVGATAGPGQERCKAEVWLLVAKAATAQAADGGAQAEAGAGVAAEAAEAYAAAGECYRGAGMAKEQASALRGAFSAQLSMEAPAQAAETARRLMLLEDGERGCRSQGLALLAAAHLASRAASGGYLDGGEDAMLASAREALALCEAAGDAAGAREARALLASALEAAAAGTPAEAAALAKGAVAGHLLGAGAVRGLLERAQESLQKGKLSSAYWFAKQALREAMRSGDDGAHDQALGIMEEADTLNSQTGKPFQVGGPVPLVDHGQVAFVCRLRVMHFAGGSALSVPL</sequence>
<feature type="compositionally biased region" description="Gly residues" evidence="1">
    <location>
        <begin position="1"/>
        <end position="12"/>
    </location>
</feature>
<evidence type="ECO:0000313" key="2">
    <source>
        <dbReference type="EMBL" id="CAK0863602.1"/>
    </source>
</evidence>